<dbReference type="GO" id="GO:0009506">
    <property type="term" value="C:plasmodesma"/>
    <property type="evidence" value="ECO:0007669"/>
    <property type="project" value="TreeGrafter"/>
</dbReference>
<evidence type="ECO:0000313" key="5">
    <source>
        <dbReference type="EMBL" id="CAL1385921.1"/>
    </source>
</evidence>
<feature type="domain" description="BAG" evidence="4">
    <location>
        <begin position="75"/>
        <end position="152"/>
    </location>
</feature>
<dbReference type="InterPro" id="IPR003103">
    <property type="entry name" value="BAG_domain"/>
</dbReference>
<dbReference type="Pfam" id="PF02179">
    <property type="entry name" value="BAG"/>
    <property type="match status" value="1"/>
</dbReference>
<dbReference type="GO" id="GO:0006457">
    <property type="term" value="P:protein folding"/>
    <property type="evidence" value="ECO:0007669"/>
    <property type="project" value="TreeGrafter"/>
</dbReference>
<dbReference type="InterPro" id="IPR036533">
    <property type="entry name" value="BAG_dom_sf"/>
</dbReference>
<dbReference type="PROSITE" id="PS51035">
    <property type="entry name" value="BAG"/>
    <property type="match status" value="1"/>
</dbReference>
<proteinExistence type="predicted"/>
<keyword evidence="6" id="KW-1185">Reference proteome</keyword>
<gene>
    <name evidence="5" type="ORF">LTRI10_LOCUS27020</name>
</gene>
<dbReference type="Proteomes" id="UP001497516">
    <property type="component" value="Chromosome 4"/>
</dbReference>
<dbReference type="PANTHER" id="PTHR33322">
    <property type="entry name" value="BAG DOMAIN CONTAINING PROTEIN, EXPRESSED"/>
    <property type="match status" value="1"/>
</dbReference>
<evidence type="ECO:0000259" key="4">
    <source>
        <dbReference type="PROSITE" id="PS51035"/>
    </source>
</evidence>
<evidence type="ECO:0000256" key="3">
    <source>
        <dbReference type="SAM" id="MobiDB-lite"/>
    </source>
</evidence>
<evidence type="ECO:0000313" key="6">
    <source>
        <dbReference type="Proteomes" id="UP001497516"/>
    </source>
</evidence>
<dbReference type="AlphaFoldDB" id="A0AAV2EIY3"/>
<protein>
    <recommendedName>
        <fullName evidence="4">BAG domain-containing protein</fullName>
    </recommendedName>
</protein>
<reference evidence="5 6" key="1">
    <citation type="submission" date="2024-04" db="EMBL/GenBank/DDBJ databases">
        <authorList>
            <person name="Fracassetti M."/>
        </authorList>
    </citation>
    <scope>NUCLEOTIDE SEQUENCE [LARGE SCALE GENOMIC DNA]</scope>
</reference>
<dbReference type="Gene3D" id="1.20.58.120">
    <property type="entry name" value="BAG domain"/>
    <property type="match status" value="1"/>
</dbReference>
<dbReference type="SMART" id="SM00264">
    <property type="entry name" value="BAG"/>
    <property type="match status" value="1"/>
</dbReference>
<accession>A0AAV2EIY3</accession>
<keyword evidence="2" id="KW-0175">Coiled coil</keyword>
<dbReference type="InterPro" id="IPR040400">
    <property type="entry name" value="BAG5/6/7/8"/>
</dbReference>
<dbReference type="GO" id="GO:0051087">
    <property type="term" value="F:protein-folding chaperone binding"/>
    <property type="evidence" value="ECO:0007669"/>
    <property type="project" value="InterPro"/>
</dbReference>
<dbReference type="EMBL" id="OZ034817">
    <property type="protein sequence ID" value="CAL1385921.1"/>
    <property type="molecule type" value="Genomic_DNA"/>
</dbReference>
<dbReference type="PANTHER" id="PTHR33322:SF8">
    <property type="entry name" value="BAG FAMILY MOLECULAR CHAPERONE REGULATOR 5, MITOCHONDRIAL"/>
    <property type="match status" value="1"/>
</dbReference>
<name>A0AAV2EIY3_9ROSI</name>
<feature type="region of interest" description="Disordered" evidence="3">
    <location>
        <begin position="23"/>
        <end position="55"/>
    </location>
</feature>
<organism evidence="5 6">
    <name type="scientific">Linum trigynum</name>
    <dbReference type="NCBI Taxonomy" id="586398"/>
    <lineage>
        <taxon>Eukaryota</taxon>
        <taxon>Viridiplantae</taxon>
        <taxon>Streptophyta</taxon>
        <taxon>Embryophyta</taxon>
        <taxon>Tracheophyta</taxon>
        <taxon>Spermatophyta</taxon>
        <taxon>Magnoliopsida</taxon>
        <taxon>eudicotyledons</taxon>
        <taxon>Gunneridae</taxon>
        <taxon>Pentapetalae</taxon>
        <taxon>rosids</taxon>
        <taxon>fabids</taxon>
        <taxon>Malpighiales</taxon>
        <taxon>Linaceae</taxon>
        <taxon>Linum</taxon>
    </lineage>
</organism>
<feature type="coiled-coil region" evidence="2">
    <location>
        <begin position="92"/>
        <end position="119"/>
    </location>
</feature>
<evidence type="ECO:0000256" key="1">
    <source>
        <dbReference type="ARBA" id="ARBA00023186"/>
    </source>
</evidence>
<dbReference type="SUPFAM" id="SSF63491">
    <property type="entry name" value="BAG domain"/>
    <property type="match status" value="1"/>
</dbReference>
<evidence type="ECO:0000256" key="2">
    <source>
        <dbReference type="SAM" id="Coils"/>
    </source>
</evidence>
<dbReference type="PROSITE" id="PS50096">
    <property type="entry name" value="IQ"/>
    <property type="match status" value="1"/>
</dbReference>
<keyword evidence="1" id="KW-0143">Chaperone</keyword>
<sequence>MRGFPEFYHFSSSTTSTVTYAFHDEATQPPPPPLTKQIPIHSTKPPSTDTRSASAAATKIQAAYRARAIRLLYRTISAVDAEAGEIQRRIQRQETVDAVRREEREKARVNEELMRLLLRLDAVPGFDPAVREARRKASRRIVGIQEVLDGIYESRVEDWDWDGGGGEFGWDRTVAEMEERVCRERGGEEMEKFCAEYLGFRCFQRFLRE</sequence>